<evidence type="ECO:0000313" key="2">
    <source>
        <dbReference type="EMBL" id="KKL24929.1"/>
    </source>
</evidence>
<feature type="transmembrane region" description="Helical" evidence="1">
    <location>
        <begin position="42"/>
        <end position="62"/>
    </location>
</feature>
<accession>A0A0F9BSJ1</accession>
<name>A0A0F9BSJ1_9ZZZZ</name>
<dbReference type="AlphaFoldDB" id="A0A0F9BSJ1"/>
<organism evidence="2">
    <name type="scientific">marine sediment metagenome</name>
    <dbReference type="NCBI Taxonomy" id="412755"/>
    <lineage>
        <taxon>unclassified sequences</taxon>
        <taxon>metagenomes</taxon>
        <taxon>ecological metagenomes</taxon>
    </lineage>
</organism>
<feature type="transmembrane region" description="Helical" evidence="1">
    <location>
        <begin position="14"/>
        <end position="36"/>
    </location>
</feature>
<keyword evidence="1" id="KW-1133">Transmembrane helix</keyword>
<reference evidence="2" key="1">
    <citation type="journal article" date="2015" name="Nature">
        <title>Complex archaea that bridge the gap between prokaryotes and eukaryotes.</title>
        <authorList>
            <person name="Spang A."/>
            <person name="Saw J.H."/>
            <person name="Jorgensen S.L."/>
            <person name="Zaremba-Niedzwiedzka K."/>
            <person name="Martijn J."/>
            <person name="Lind A.E."/>
            <person name="van Eijk R."/>
            <person name="Schleper C."/>
            <person name="Guy L."/>
            <person name="Ettema T.J."/>
        </authorList>
    </citation>
    <scope>NUCLEOTIDE SEQUENCE</scope>
</reference>
<keyword evidence="1" id="KW-0472">Membrane</keyword>
<protein>
    <submittedName>
        <fullName evidence="2">Uncharacterized protein</fullName>
    </submittedName>
</protein>
<sequence>TVKIFGKILMNQKLIIGLIIESVSALGCILLPIIAIMKFNKWILLGVILSFVMLVVGLFITMSF</sequence>
<dbReference type="EMBL" id="LAZR01036404">
    <property type="protein sequence ID" value="KKL24929.1"/>
    <property type="molecule type" value="Genomic_DNA"/>
</dbReference>
<evidence type="ECO:0000256" key="1">
    <source>
        <dbReference type="SAM" id="Phobius"/>
    </source>
</evidence>
<keyword evidence="1" id="KW-0812">Transmembrane</keyword>
<proteinExistence type="predicted"/>
<gene>
    <name evidence="2" type="ORF">LCGC14_2410420</name>
</gene>
<feature type="non-terminal residue" evidence="2">
    <location>
        <position position="1"/>
    </location>
</feature>
<comment type="caution">
    <text evidence="2">The sequence shown here is derived from an EMBL/GenBank/DDBJ whole genome shotgun (WGS) entry which is preliminary data.</text>
</comment>